<dbReference type="InterPro" id="IPR013619">
    <property type="entry name" value="DUF1737"/>
</dbReference>
<feature type="domain" description="DUF1737" evidence="1">
    <location>
        <begin position="6"/>
        <end position="57"/>
    </location>
</feature>
<protein>
    <recommendedName>
        <fullName evidence="1">DUF1737 domain-containing protein</fullName>
    </recommendedName>
</protein>
<gene>
    <name evidence="2" type="ORF">J2S57_001002</name>
</gene>
<sequence length="58" mass="6500">MDEVTEYKLLHSRGPDRLTEDVNEHLADGWRLHGITMSAPKPVGDGSIQNLFVQAVVR</sequence>
<evidence type="ECO:0000313" key="2">
    <source>
        <dbReference type="EMBL" id="MDP9825253.1"/>
    </source>
</evidence>
<evidence type="ECO:0000313" key="3">
    <source>
        <dbReference type="Proteomes" id="UP001235712"/>
    </source>
</evidence>
<proteinExistence type="predicted"/>
<organism evidence="2 3">
    <name type="scientific">Kineosporia succinea</name>
    <dbReference type="NCBI Taxonomy" id="84632"/>
    <lineage>
        <taxon>Bacteria</taxon>
        <taxon>Bacillati</taxon>
        <taxon>Actinomycetota</taxon>
        <taxon>Actinomycetes</taxon>
        <taxon>Kineosporiales</taxon>
        <taxon>Kineosporiaceae</taxon>
        <taxon>Kineosporia</taxon>
    </lineage>
</organism>
<dbReference type="EMBL" id="JAUSQZ010000001">
    <property type="protein sequence ID" value="MDP9825253.1"/>
    <property type="molecule type" value="Genomic_DNA"/>
</dbReference>
<dbReference type="RefSeq" id="WP_307238851.1">
    <property type="nucleotide sequence ID" value="NZ_JAUSQZ010000001.1"/>
</dbReference>
<dbReference type="Pfam" id="PF08410">
    <property type="entry name" value="DUF1737"/>
    <property type="match status" value="1"/>
</dbReference>
<reference evidence="2 3" key="1">
    <citation type="submission" date="2023-07" db="EMBL/GenBank/DDBJ databases">
        <title>Sequencing the genomes of 1000 actinobacteria strains.</title>
        <authorList>
            <person name="Klenk H.-P."/>
        </authorList>
    </citation>
    <scope>NUCLEOTIDE SEQUENCE [LARGE SCALE GENOMIC DNA]</scope>
    <source>
        <strain evidence="2 3">DSM 44388</strain>
    </source>
</reference>
<dbReference type="Proteomes" id="UP001235712">
    <property type="component" value="Unassembled WGS sequence"/>
</dbReference>
<keyword evidence="3" id="KW-1185">Reference proteome</keyword>
<comment type="caution">
    <text evidence="2">The sequence shown here is derived from an EMBL/GenBank/DDBJ whole genome shotgun (WGS) entry which is preliminary data.</text>
</comment>
<evidence type="ECO:0000259" key="1">
    <source>
        <dbReference type="Pfam" id="PF08410"/>
    </source>
</evidence>
<name>A0ABT9NXU3_9ACTN</name>
<accession>A0ABT9NXU3</accession>